<dbReference type="InterPro" id="IPR006379">
    <property type="entry name" value="HAD-SF_hydro_IIB"/>
</dbReference>
<dbReference type="GO" id="GO:0000287">
    <property type="term" value="F:magnesium ion binding"/>
    <property type="evidence" value="ECO:0007669"/>
    <property type="project" value="TreeGrafter"/>
</dbReference>
<dbReference type="PROSITE" id="PS01228">
    <property type="entry name" value="COF_1"/>
    <property type="match status" value="1"/>
</dbReference>
<dbReference type="GO" id="GO:0016791">
    <property type="term" value="F:phosphatase activity"/>
    <property type="evidence" value="ECO:0007669"/>
    <property type="project" value="UniProtKB-ARBA"/>
</dbReference>
<sequence length="273" mass="30263">MKYKLICIDMDGTLLNDNHEVSEENKIALKNAIDKGIKIAITTGRSFIAASQYAEILGIKASIIASNGTYIREKDEDKVIYKHPFNREQFNKVCDVIEKYDIKKYFNTYNTMITNAEPPENHGYVISNKIAPDNLQVKFGIHKDFREAYDIYIDEILKAIIITEDSELLAKIKEELQAVGGLEVVSSGWQNVEVMAEGTSKGKGVKAFGEILGIDKEEIMCIGDNENDISMLTYAGLGVAMGNATEEVKELAGYVTDTNNNSGVAKAINKFAL</sequence>
<dbReference type="PANTHER" id="PTHR10000:SF8">
    <property type="entry name" value="HAD SUPERFAMILY HYDROLASE-LIKE, TYPE 3"/>
    <property type="match status" value="1"/>
</dbReference>
<organism evidence="1 2">
    <name type="scientific">Clostridium intestinale DSM 6191</name>
    <dbReference type="NCBI Taxonomy" id="1121320"/>
    <lineage>
        <taxon>Bacteria</taxon>
        <taxon>Bacillati</taxon>
        <taxon>Bacillota</taxon>
        <taxon>Clostridia</taxon>
        <taxon>Eubacteriales</taxon>
        <taxon>Clostridiaceae</taxon>
        <taxon>Clostridium</taxon>
    </lineage>
</organism>
<dbReference type="PROSITE" id="PS01229">
    <property type="entry name" value="COF_2"/>
    <property type="match status" value="1"/>
</dbReference>
<evidence type="ECO:0000313" key="2">
    <source>
        <dbReference type="Proteomes" id="UP000184241"/>
    </source>
</evidence>
<dbReference type="InterPro" id="IPR023214">
    <property type="entry name" value="HAD_sf"/>
</dbReference>
<dbReference type="NCBIfam" id="TIGR00099">
    <property type="entry name" value="Cof-subfamily"/>
    <property type="match status" value="1"/>
</dbReference>
<dbReference type="NCBIfam" id="TIGR01484">
    <property type="entry name" value="HAD-SF-IIB"/>
    <property type="match status" value="1"/>
</dbReference>
<reference evidence="1 2" key="1">
    <citation type="submission" date="2016-11" db="EMBL/GenBank/DDBJ databases">
        <authorList>
            <person name="Jaros S."/>
            <person name="Januszkiewicz K."/>
            <person name="Wedrychowicz H."/>
        </authorList>
    </citation>
    <scope>NUCLEOTIDE SEQUENCE [LARGE SCALE GENOMIC DNA]</scope>
    <source>
        <strain evidence="1 2">DSM 6191</strain>
    </source>
</reference>
<name>A0A1M5ZIK4_9CLOT</name>
<gene>
    <name evidence="1" type="ORF">SAMN02745941_02962</name>
</gene>
<dbReference type="SFLD" id="SFLDG01144">
    <property type="entry name" value="C2.B.4:_PGP_Like"/>
    <property type="match status" value="1"/>
</dbReference>
<dbReference type="Gene3D" id="3.40.50.1000">
    <property type="entry name" value="HAD superfamily/HAD-like"/>
    <property type="match status" value="1"/>
</dbReference>
<proteinExistence type="predicted"/>
<dbReference type="SFLD" id="SFLDS00003">
    <property type="entry name" value="Haloacid_Dehalogenase"/>
    <property type="match status" value="1"/>
</dbReference>
<dbReference type="AlphaFoldDB" id="A0A1M5ZIK4"/>
<evidence type="ECO:0008006" key="3">
    <source>
        <dbReference type="Google" id="ProtNLM"/>
    </source>
</evidence>
<dbReference type="Pfam" id="PF08282">
    <property type="entry name" value="Hydrolase_3"/>
    <property type="match status" value="1"/>
</dbReference>
<dbReference type="PANTHER" id="PTHR10000">
    <property type="entry name" value="PHOSPHOSERINE PHOSPHATASE"/>
    <property type="match status" value="1"/>
</dbReference>
<accession>A0A1M5ZIK4</accession>
<dbReference type="SUPFAM" id="SSF56784">
    <property type="entry name" value="HAD-like"/>
    <property type="match status" value="1"/>
</dbReference>
<dbReference type="InterPro" id="IPR000150">
    <property type="entry name" value="Cof"/>
</dbReference>
<dbReference type="CDD" id="cd07516">
    <property type="entry name" value="HAD_Pase"/>
    <property type="match status" value="1"/>
</dbReference>
<dbReference type="InterPro" id="IPR036412">
    <property type="entry name" value="HAD-like_sf"/>
</dbReference>
<dbReference type="RefSeq" id="WP_073020616.1">
    <property type="nucleotide sequence ID" value="NZ_FQXU01000009.1"/>
</dbReference>
<dbReference type="EMBL" id="FQXU01000009">
    <property type="protein sequence ID" value="SHI23939.1"/>
    <property type="molecule type" value="Genomic_DNA"/>
</dbReference>
<dbReference type="GO" id="GO:0005829">
    <property type="term" value="C:cytosol"/>
    <property type="evidence" value="ECO:0007669"/>
    <property type="project" value="TreeGrafter"/>
</dbReference>
<protein>
    <recommendedName>
        <fullName evidence="3">Cof subfamily of IIB subfamily of haloacid dehalogenase superfamily/HAD-superfamily hydrolase, subfamily IIB</fullName>
    </recommendedName>
</protein>
<dbReference type="Proteomes" id="UP000184241">
    <property type="component" value="Unassembled WGS sequence"/>
</dbReference>
<dbReference type="SFLD" id="SFLDG01140">
    <property type="entry name" value="C2.B:_Phosphomannomutase_and_P"/>
    <property type="match status" value="1"/>
</dbReference>
<evidence type="ECO:0000313" key="1">
    <source>
        <dbReference type="EMBL" id="SHI23939.1"/>
    </source>
</evidence>
<dbReference type="Gene3D" id="3.30.1240.10">
    <property type="match status" value="1"/>
</dbReference>